<gene>
    <name evidence="2" type="primary">echA8_2</name>
    <name evidence="2" type="ORF">PTE31013_03232</name>
</gene>
<proteinExistence type="inferred from homology"/>
<reference evidence="2 3" key="1">
    <citation type="submission" date="2019-08" db="EMBL/GenBank/DDBJ databases">
        <authorList>
            <person name="Peeters C."/>
        </authorList>
    </citation>
    <scope>NUCLEOTIDE SEQUENCE [LARGE SCALE GENOMIC DNA]</scope>
    <source>
        <strain evidence="2 3">LMG 31013</strain>
    </source>
</reference>
<dbReference type="EMBL" id="CABPRU010000008">
    <property type="protein sequence ID" value="VVE22429.1"/>
    <property type="molecule type" value="Genomic_DNA"/>
</dbReference>
<protein>
    <submittedName>
        <fullName evidence="2">Putative enoyl-CoA hydratase echA8</fullName>
        <ecNumber evidence="2">4.2.1.17</ecNumber>
    </submittedName>
</protein>
<evidence type="ECO:0000313" key="3">
    <source>
        <dbReference type="Proteomes" id="UP000334380"/>
    </source>
</evidence>
<accession>A0A5E4WF88</accession>
<dbReference type="InterPro" id="IPR029045">
    <property type="entry name" value="ClpP/crotonase-like_dom_sf"/>
</dbReference>
<dbReference type="GO" id="GO:0004300">
    <property type="term" value="F:enoyl-CoA hydratase activity"/>
    <property type="evidence" value="ECO:0007669"/>
    <property type="project" value="UniProtKB-EC"/>
</dbReference>
<dbReference type="InterPro" id="IPR001753">
    <property type="entry name" value="Enoyl-CoA_hydra/iso"/>
</dbReference>
<dbReference type="CDD" id="cd06558">
    <property type="entry name" value="crotonase-like"/>
    <property type="match status" value="1"/>
</dbReference>
<dbReference type="PROSITE" id="PS00166">
    <property type="entry name" value="ENOYL_COA_HYDRATASE"/>
    <property type="match status" value="1"/>
</dbReference>
<dbReference type="EC" id="4.2.1.17" evidence="2"/>
<dbReference type="PANTHER" id="PTHR43459">
    <property type="entry name" value="ENOYL-COA HYDRATASE"/>
    <property type="match status" value="1"/>
</dbReference>
<dbReference type="SUPFAM" id="SSF52096">
    <property type="entry name" value="ClpP/crotonase"/>
    <property type="match status" value="1"/>
</dbReference>
<keyword evidence="2" id="KW-0456">Lyase</keyword>
<dbReference type="Gene3D" id="3.90.226.10">
    <property type="entry name" value="2-enoyl-CoA Hydratase, Chain A, domain 1"/>
    <property type="match status" value="1"/>
</dbReference>
<dbReference type="Pfam" id="PF00378">
    <property type="entry name" value="ECH_1"/>
    <property type="match status" value="1"/>
</dbReference>
<dbReference type="PANTHER" id="PTHR43459:SF1">
    <property type="entry name" value="EG:BACN32G11.4 PROTEIN"/>
    <property type="match status" value="1"/>
</dbReference>
<dbReference type="AlphaFoldDB" id="A0A5E4WF88"/>
<dbReference type="Proteomes" id="UP000334380">
    <property type="component" value="Unassembled WGS sequence"/>
</dbReference>
<evidence type="ECO:0000256" key="1">
    <source>
        <dbReference type="RuleBase" id="RU003707"/>
    </source>
</evidence>
<sequence>MNGYAMNSRQDDMTTGEAQGEGLVLTCVADGVMTITLNEPKTGNALDVAMTEALAAALERASGLSNVHCVLLRSSGRHFCTGGNVKDMEAGADLMQGSVEAVRERLAGSLHRITRALHALPVPSIAAVNGAAVGAGFDVALMCDLRIAAENARFAESFLRLGLVSGIGGAWFLARIVGVAKAMELTLTSEFIDARRALDAGIVSHVVADDALDAAAERLAGKIASSPSHALRMAKQLVRQSAEASLPAALEMAASMQAILLCGEEHKAAVRQFLK</sequence>
<keyword evidence="3" id="KW-1185">Reference proteome</keyword>
<organism evidence="2 3">
    <name type="scientific">Pandoraea terrigena</name>
    <dbReference type="NCBI Taxonomy" id="2508292"/>
    <lineage>
        <taxon>Bacteria</taxon>
        <taxon>Pseudomonadati</taxon>
        <taxon>Pseudomonadota</taxon>
        <taxon>Betaproteobacteria</taxon>
        <taxon>Burkholderiales</taxon>
        <taxon>Burkholderiaceae</taxon>
        <taxon>Pandoraea</taxon>
    </lineage>
</organism>
<name>A0A5E4WF88_9BURK</name>
<comment type="similarity">
    <text evidence="1">Belongs to the enoyl-CoA hydratase/isomerase family.</text>
</comment>
<evidence type="ECO:0000313" key="2">
    <source>
        <dbReference type="EMBL" id="VVE22429.1"/>
    </source>
</evidence>
<dbReference type="InterPro" id="IPR018376">
    <property type="entry name" value="Enoyl-CoA_hyd/isom_CS"/>
</dbReference>